<proteinExistence type="predicted"/>
<organism evidence="1 2">
    <name type="scientific">Kordia aestuariivivens</name>
    <dbReference type="NCBI Taxonomy" id="2759037"/>
    <lineage>
        <taxon>Bacteria</taxon>
        <taxon>Pseudomonadati</taxon>
        <taxon>Bacteroidota</taxon>
        <taxon>Flavobacteriia</taxon>
        <taxon>Flavobacteriales</taxon>
        <taxon>Flavobacteriaceae</taxon>
        <taxon>Kordia</taxon>
    </lineage>
</organism>
<gene>
    <name evidence="1" type="ORF">H2O64_05620</name>
</gene>
<dbReference type="Proteomes" id="UP000619238">
    <property type="component" value="Unassembled WGS sequence"/>
</dbReference>
<comment type="caution">
    <text evidence="1">The sequence shown here is derived from an EMBL/GenBank/DDBJ whole genome shotgun (WGS) entry which is preliminary data.</text>
</comment>
<keyword evidence="2" id="KW-1185">Reference proteome</keyword>
<accession>A0ABR7Q6G8</accession>
<reference evidence="1 2" key="1">
    <citation type="submission" date="2020-07" db="EMBL/GenBank/DDBJ databases">
        <title>Description of Kordia aestuariivivens sp. nov., isolated from a tidal flat.</title>
        <authorList>
            <person name="Park S."/>
            <person name="Yoon J.-H."/>
        </authorList>
    </citation>
    <scope>NUCLEOTIDE SEQUENCE [LARGE SCALE GENOMIC DNA]</scope>
    <source>
        <strain evidence="1 2">YSTF-M3</strain>
    </source>
</reference>
<dbReference type="EMBL" id="JACGWS010000003">
    <property type="protein sequence ID" value="MBC8754140.1"/>
    <property type="molecule type" value="Genomic_DNA"/>
</dbReference>
<sequence length="56" mass="6054">MKKQAIKNLKLNKKSISNFKNEKITGGLNKTNPLATACSAGCSFDCTVPITCQFTC</sequence>
<dbReference type="RefSeq" id="WP_187561192.1">
    <property type="nucleotide sequence ID" value="NZ_JACGWS010000003.1"/>
</dbReference>
<evidence type="ECO:0000313" key="2">
    <source>
        <dbReference type="Proteomes" id="UP000619238"/>
    </source>
</evidence>
<evidence type="ECO:0000313" key="1">
    <source>
        <dbReference type="EMBL" id="MBC8754140.1"/>
    </source>
</evidence>
<name>A0ABR7Q6G8_9FLAO</name>
<protein>
    <submittedName>
        <fullName evidence="1">Uncharacterized protein</fullName>
    </submittedName>
</protein>